<comment type="caution">
    <text evidence="1">The sequence shown here is derived from an EMBL/GenBank/DDBJ whole genome shotgun (WGS) entry which is preliminary data.</text>
</comment>
<proteinExistence type="predicted"/>
<dbReference type="GeneID" id="30158497"/>
<dbReference type="EMBL" id="AWGJ01000011">
    <property type="protein sequence ID" value="ODN74886.1"/>
    <property type="molecule type" value="Genomic_DNA"/>
</dbReference>
<keyword evidence="2" id="KW-1185">Reference proteome</keyword>
<dbReference type="AlphaFoldDB" id="A0A1E3HGL4"/>
<evidence type="ECO:0000313" key="1">
    <source>
        <dbReference type="EMBL" id="ODN74886.1"/>
    </source>
</evidence>
<name>A0A1E3HGL4_9TREE</name>
<dbReference type="RefSeq" id="XP_018990667.1">
    <property type="nucleotide sequence ID" value="XM_019141860.1"/>
</dbReference>
<reference evidence="1 2" key="1">
    <citation type="submission" date="2016-06" db="EMBL/GenBank/DDBJ databases">
        <title>Evolution of pathogenesis and genome organization in the Tremellales.</title>
        <authorList>
            <person name="Cuomo C."/>
            <person name="Litvintseva A."/>
            <person name="Heitman J."/>
            <person name="Chen Y."/>
            <person name="Sun S."/>
            <person name="Springer D."/>
            <person name="Dromer F."/>
            <person name="Young S."/>
            <person name="Zeng Q."/>
            <person name="Chapman S."/>
            <person name="Gujja S."/>
            <person name="Saif S."/>
            <person name="Birren B."/>
        </authorList>
    </citation>
    <scope>NUCLEOTIDE SEQUENCE [LARGE SCALE GENOMIC DNA]</scope>
    <source>
        <strain evidence="1 2">CBS 6039</strain>
    </source>
</reference>
<gene>
    <name evidence="1" type="ORF">L202_07188</name>
</gene>
<organism evidence="1 2">
    <name type="scientific">Cryptococcus amylolentus CBS 6039</name>
    <dbReference type="NCBI Taxonomy" id="1295533"/>
    <lineage>
        <taxon>Eukaryota</taxon>
        <taxon>Fungi</taxon>
        <taxon>Dikarya</taxon>
        <taxon>Basidiomycota</taxon>
        <taxon>Agaricomycotina</taxon>
        <taxon>Tremellomycetes</taxon>
        <taxon>Tremellales</taxon>
        <taxon>Cryptococcaceae</taxon>
        <taxon>Cryptococcus</taxon>
    </lineage>
</organism>
<dbReference type="Proteomes" id="UP000094065">
    <property type="component" value="Unassembled WGS sequence"/>
</dbReference>
<sequence>MPSIYDTARSEVPDHVDRIIRSFFEDLLETDTTRLSDETKAILYDSEDTMVPDLDEAITKTLKTEISKWEQRGKPVRDMSELQFSSISITAVAVDDVLMVGSIEGKGWSGNGETFNVPLEYTRARDRREAKDRKEVENNVFHFAN</sequence>
<protein>
    <submittedName>
        <fullName evidence="1">Uncharacterized protein</fullName>
    </submittedName>
</protein>
<evidence type="ECO:0000313" key="2">
    <source>
        <dbReference type="Proteomes" id="UP000094065"/>
    </source>
</evidence>
<accession>A0A1E3HGL4</accession>